<dbReference type="RefSeq" id="WP_126702012.1">
    <property type="nucleotide sequence ID" value="NZ_RWKW01000099.1"/>
</dbReference>
<comment type="caution">
    <text evidence="9">The sequence shown here is derived from an EMBL/GenBank/DDBJ whole genome shotgun (WGS) entry which is preliminary data.</text>
</comment>
<comment type="subcellular location">
    <subcellularLocation>
        <location evidence="1 7">Cell inner membrane</location>
        <topology evidence="1 7">Multi-pass membrane protein</topology>
    </subcellularLocation>
</comment>
<accession>A0A3R9ZNF1</accession>
<protein>
    <recommendedName>
        <fullName evidence="7">TRAP transporter large permease protein</fullName>
    </recommendedName>
</protein>
<feature type="transmembrane region" description="Helical" evidence="7">
    <location>
        <begin position="277"/>
        <end position="295"/>
    </location>
</feature>
<feature type="transmembrane region" description="Helical" evidence="7">
    <location>
        <begin position="50"/>
        <end position="68"/>
    </location>
</feature>
<feature type="domain" description="TRAP C4-dicarboxylate transport system permease DctM subunit" evidence="8">
    <location>
        <begin position="7"/>
        <end position="417"/>
    </location>
</feature>
<comment type="caution">
    <text evidence="7">Lacks conserved residue(s) required for the propagation of feature annotation.</text>
</comment>
<reference evidence="9 10" key="1">
    <citation type="submission" date="2018-12" db="EMBL/GenBank/DDBJ databases">
        <title>Mesorhizobium carbonis sp. nov., isolated from coal mine water.</title>
        <authorList>
            <person name="Xin W."/>
            <person name="Xu Z."/>
            <person name="Xiang F."/>
            <person name="Zhang J."/>
            <person name="Xi L."/>
            <person name="Liu J."/>
        </authorList>
    </citation>
    <scope>NUCLEOTIDE SEQUENCE [LARGE SCALE GENOMIC DNA]</scope>
    <source>
        <strain evidence="9 10">B2.3</strain>
    </source>
</reference>
<feature type="transmembrane region" description="Helical" evidence="7">
    <location>
        <begin position="361"/>
        <end position="387"/>
    </location>
</feature>
<evidence type="ECO:0000313" key="9">
    <source>
        <dbReference type="EMBL" id="RST83869.1"/>
    </source>
</evidence>
<dbReference type="GO" id="GO:0022857">
    <property type="term" value="F:transmembrane transporter activity"/>
    <property type="evidence" value="ECO:0007669"/>
    <property type="project" value="UniProtKB-UniRule"/>
</dbReference>
<dbReference type="PANTHER" id="PTHR33362:SF4">
    <property type="entry name" value="2,3-DIKETO-L-GULONATE TRAP TRANSPORTER LARGE PERMEASE PROTEIN YIAN"/>
    <property type="match status" value="1"/>
</dbReference>
<keyword evidence="4 7" id="KW-0812">Transmembrane</keyword>
<dbReference type="GO" id="GO:0005886">
    <property type="term" value="C:plasma membrane"/>
    <property type="evidence" value="ECO:0007669"/>
    <property type="project" value="UniProtKB-SubCell"/>
</dbReference>
<feature type="transmembrane region" description="Helical" evidence="7">
    <location>
        <begin position="399"/>
        <end position="422"/>
    </location>
</feature>
<comment type="function">
    <text evidence="7">Part of the tripartite ATP-independent periplasmic (TRAP) transport system.</text>
</comment>
<evidence type="ECO:0000256" key="6">
    <source>
        <dbReference type="ARBA" id="ARBA00023136"/>
    </source>
</evidence>
<comment type="similarity">
    <text evidence="7">Belongs to the TRAP transporter large permease family.</text>
</comment>
<evidence type="ECO:0000256" key="4">
    <source>
        <dbReference type="ARBA" id="ARBA00022692"/>
    </source>
</evidence>
<sequence length="427" mass="45008">MLLLIAVLFACFLLVGMPVAFALALAAFPVFVLTGTMPPTVAIQKMVTATQSFPLLAVPFFIFAGNLMNATGITERLVRFARLLTGWMAGGLGQVSILLSLMMGGISGSAVADASMEARLLGPSMIAQGGYSKAATAAVLAFGSIITATIPPSIGLILFGFINEVSIGRLFVAGVVPGLVLTVLLMATAWVVAKRNGYAADLAEVPSWRAVWASFLDSVWALAFPVILIVGFRFGLFTATEAGAFLVGYALFIGFFVYRELTWEKLYEATKGSISDLGMVMLLIMMAAVLGYAVTIERGPQQITELVTSLTSEPALVLLLVVVLLVVSGMFLEGAANILLVTPIVLPVLVNAGFDPVHMGILIVTLINFGGLTPPVGVIMFTVCGILDVKTAAFARAALPYFVAMLVFFVVLALVPAVSLFLPGRLM</sequence>
<dbReference type="PANTHER" id="PTHR33362">
    <property type="entry name" value="SIALIC ACID TRAP TRANSPORTER PERMEASE PROTEIN SIAT-RELATED"/>
    <property type="match status" value="1"/>
</dbReference>
<keyword evidence="6 7" id="KW-0472">Membrane</keyword>
<dbReference type="EMBL" id="RWKW01000099">
    <property type="protein sequence ID" value="RST83869.1"/>
    <property type="molecule type" value="Genomic_DNA"/>
</dbReference>
<proteinExistence type="inferred from homology"/>
<comment type="subunit">
    <text evidence="7">The complex comprises the extracytoplasmic solute receptor protein and the two transmembrane proteins.</text>
</comment>
<evidence type="ECO:0000313" key="10">
    <source>
        <dbReference type="Proteomes" id="UP000278398"/>
    </source>
</evidence>
<dbReference type="AlphaFoldDB" id="A0A3R9ZNF1"/>
<evidence type="ECO:0000259" key="8">
    <source>
        <dbReference type="Pfam" id="PF06808"/>
    </source>
</evidence>
<dbReference type="OrthoDB" id="9790209at2"/>
<evidence type="ECO:0000256" key="1">
    <source>
        <dbReference type="ARBA" id="ARBA00004429"/>
    </source>
</evidence>
<evidence type="ECO:0000256" key="3">
    <source>
        <dbReference type="ARBA" id="ARBA00022519"/>
    </source>
</evidence>
<keyword evidence="5 7" id="KW-1133">Transmembrane helix</keyword>
<dbReference type="NCBIfam" id="TIGR00786">
    <property type="entry name" value="dctM"/>
    <property type="match status" value="1"/>
</dbReference>
<evidence type="ECO:0000256" key="7">
    <source>
        <dbReference type="RuleBase" id="RU369079"/>
    </source>
</evidence>
<name>A0A3R9ZNF1_9HYPH</name>
<feature type="transmembrane region" description="Helical" evidence="7">
    <location>
        <begin position="170"/>
        <end position="192"/>
    </location>
</feature>
<dbReference type="Proteomes" id="UP000278398">
    <property type="component" value="Unassembled WGS sequence"/>
</dbReference>
<keyword evidence="10" id="KW-1185">Reference proteome</keyword>
<feature type="transmembrane region" description="Helical" evidence="7">
    <location>
        <begin position="134"/>
        <end position="158"/>
    </location>
</feature>
<evidence type="ECO:0000256" key="2">
    <source>
        <dbReference type="ARBA" id="ARBA00022475"/>
    </source>
</evidence>
<keyword evidence="7" id="KW-0813">Transport</keyword>
<dbReference type="PIRSF" id="PIRSF006066">
    <property type="entry name" value="HI0050"/>
    <property type="match status" value="1"/>
</dbReference>
<dbReference type="InterPro" id="IPR004681">
    <property type="entry name" value="TRAP_DctM"/>
</dbReference>
<keyword evidence="3 7" id="KW-0997">Cell inner membrane</keyword>
<evidence type="ECO:0000256" key="5">
    <source>
        <dbReference type="ARBA" id="ARBA00022989"/>
    </source>
</evidence>
<feature type="transmembrane region" description="Helical" evidence="7">
    <location>
        <begin position="80"/>
        <end position="106"/>
    </location>
</feature>
<gene>
    <name evidence="9" type="ORF">EJC49_21645</name>
</gene>
<dbReference type="InterPro" id="IPR010656">
    <property type="entry name" value="DctM"/>
</dbReference>
<organism evidence="9 10">
    <name type="scientific">Aquibium carbonis</name>
    <dbReference type="NCBI Taxonomy" id="2495581"/>
    <lineage>
        <taxon>Bacteria</taxon>
        <taxon>Pseudomonadati</taxon>
        <taxon>Pseudomonadota</taxon>
        <taxon>Alphaproteobacteria</taxon>
        <taxon>Hyphomicrobiales</taxon>
        <taxon>Phyllobacteriaceae</taxon>
        <taxon>Aquibium</taxon>
    </lineage>
</organism>
<feature type="transmembrane region" description="Helical" evidence="7">
    <location>
        <begin position="212"/>
        <end position="232"/>
    </location>
</feature>
<feature type="transmembrane region" description="Helical" evidence="7">
    <location>
        <begin position="239"/>
        <end position="257"/>
    </location>
</feature>
<dbReference type="Pfam" id="PF06808">
    <property type="entry name" value="DctM"/>
    <property type="match status" value="1"/>
</dbReference>
<keyword evidence="2" id="KW-1003">Cell membrane</keyword>
<feature type="transmembrane region" description="Helical" evidence="7">
    <location>
        <begin position="316"/>
        <end position="341"/>
    </location>
</feature>